<dbReference type="Gene3D" id="3.40.50.300">
    <property type="entry name" value="P-loop containing nucleotide triphosphate hydrolases"/>
    <property type="match status" value="1"/>
</dbReference>
<comment type="caution">
    <text evidence="4">The sequence shown here is derived from an EMBL/GenBank/DDBJ whole genome shotgun (WGS) entry which is preliminary data.</text>
</comment>
<dbReference type="Proteomes" id="UP000075455">
    <property type="component" value="Unassembled WGS sequence"/>
</dbReference>
<feature type="coiled-coil region" evidence="1">
    <location>
        <begin position="503"/>
        <end position="530"/>
    </location>
</feature>
<dbReference type="CDD" id="cd01026">
    <property type="entry name" value="TOPRIM_OLD"/>
    <property type="match status" value="1"/>
</dbReference>
<reference evidence="4 5" key="1">
    <citation type="submission" date="2016-01" db="EMBL/GenBank/DDBJ databases">
        <title>Draft Genome Sequences of Seven Thermophilic Sporeformers Isolated from Foods.</title>
        <authorList>
            <person name="Berendsen E.M."/>
            <person name="Wells-Bennik M.H."/>
            <person name="Krawcyk A.O."/>
            <person name="De Jong A."/>
            <person name="Holsappel S."/>
            <person name="Eijlander R.T."/>
            <person name="Kuipers O.P."/>
        </authorList>
    </citation>
    <scope>NUCLEOTIDE SEQUENCE [LARGE SCALE GENOMIC DNA]</scope>
    <source>
        <strain evidence="4 5">B4119</strain>
    </source>
</reference>
<dbReference type="PANTHER" id="PTHR43581">
    <property type="entry name" value="ATP/GTP PHOSPHATASE"/>
    <property type="match status" value="1"/>
</dbReference>
<sequence>MYISKISIKNYRNFGNNPFKMKLNKFTAIIGENNVGKTNLLDSIGLILSQDITMFKKRMLELEDINYESRKKFKYDVLNASIKPENVEFPEVEIQIILEGMNKKQLSVVGDWFCDTSLEKARLTYIFKPRSGFDRKKWVKEQRELIDKIRKEKGIENPDYLVKLVEFPIKQYEYTIYGGNDVTNRCDPYFLRMLKFELLDALRDSKRELIANGESKLLYKILNYRSEGAYEDIKEVLSSLDEKMQNNPRLKDIKETLVSQLNKLSLQEKEGYNNIDFHFSSPETGELLKKLSLIYGQDPITIERNGLGRNNLLYISLILSRLAEDKISEDICFRVVGIEEPEAHLHPHLQMHLATNIESINSDRDDLQIILTSHSSHITSSLNLDNIAILYKENNEIKAHYITHGFQSDKKGKNHRRYLEKYLDATKSNMFFARKIILVEGIAEQILIPKLFELHTGKTLERIGCNIVNVNGVAFSHFLEIIRNGYFIKCVVLTDGDLGTKTEERAEKLKEEYEDDYIKVEINKETFEKELIEANKTGEGKQILLRALKQTRIQKGPKYEEEIGDRALDTDSFFTLIEDYKSEFAFNLHEELKGLKQGEAASFNLPEYIRRAFDFLEG</sequence>
<dbReference type="InterPro" id="IPR041685">
    <property type="entry name" value="AAA_GajA/Old/RecF-like"/>
</dbReference>
<proteinExistence type="predicted"/>
<dbReference type="AlphaFoldDB" id="A0A150LLB7"/>
<dbReference type="STRING" id="81408.B4119_1953"/>
<protein>
    <submittedName>
        <fullName evidence="4">Uncharacterized protein</fullName>
    </submittedName>
</protein>
<dbReference type="InterPro" id="IPR027417">
    <property type="entry name" value="P-loop_NTPase"/>
</dbReference>
<dbReference type="EMBL" id="LQYS01000058">
    <property type="protein sequence ID" value="KYD12799.1"/>
    <property type="molecule type" value="Genomic_DNA"/>
</dbReference>
<evidence type="ECO:0000313" key="4">
    <source>
        <dbReference type="EMBL" id="KYD12799.1"/>
    </source>
</evidence>
<evidence type="ECO:0000259" key="3">
    <source>
        <dbReference type="Pfam" id="PF20469"/>
    </source>
</evidence>
<organism evidence="4 5">
    <name type="scientific">Saccharococcus caldoxylosilyticus</name>
    <dbReference type="NCBI Taxonomy" id="81408"/>
    <lineage>
        <taxon>Bacteria</taxon>
        <taxon>Bacillati</taxon>
        <taxon>Bacillota</taxon>
        <taxon>Bacilli</taxon>
        <taxon>Bacillales</taxon>
        <taxon>Anoxybacillaceae</taxon>
        <taxon>Saccharococcus</taxon>
    </lineage>
</organism>
<feature type="domain" description="OLD protein-like TOPRIM" evidence="3">
    <location>
        <begin position="431"/>
        <end position="497"/>
    </location>
</feature>
<dbReference type="Pfam" id="PF20469">
    <property type="entry name" value="OLD-like_TOPRIM"/>
    <property type="match status" value="1"/>
</dbReference>
<dbReference type="InterPro" id="IPR051396">
    <property type="entry name" value="Bact_Antivir_Def_Nuclease"/>
</dbReference>
<name>A0A150LLB7_9BACL</name>
<dbReference type="PATRIC" id="fig|81408.3.peg.3953"/>
<feature type="domain" description="Endonuclease GajA/Old nuclease/RecF-like AAA" evidence="2">
    <location>
        <begin position="1"/>
        <end position="378"/>
    </location>
</feature>
<accession>A0A150LLB7</accession>
<dbReference type="SUPFAM" id="SSF52540">
    <property type="entry name" value="P-loop containing nucleoside triphosphate hydrolases"/>
    <property type="match status" value="1"/>
</dbReference>
<keyword evidence="1" id="KW-0175">Coiled coil</keyword>
<dbReference type="InterPro" id="IPR034139">
    <property type="entry name" value="TOPRIM_OLD"/>
</dbReference>
<evidence type="ECO:0000313" key="5">
    <source>
        <dbReference type="Proteomes" id="UP000075455"/>
    </source>
</evidence>
<dbReference type="RefSeq" id="WP_061579623.1">
    <property type="nucleotide sequence ID" value="NZ_LQYS01000058.1"/>
</dbReference>
<evidence type="ECO:0000259" key="2">
    <source>
        <dbReference type="Pfam" id="PF13175"/>
    </source>
</evidence>
<dbReference type="PANTHER" id="PTHR43581:SF4">
    <property type="entry name" value="ATP_GTP PHOSPHATASE"/>
    <property type="match status" value="1"/>
</dbReference>
<evidence type="ECO:0000256" key="1">
    <source>
        <dbReference type="SAM" id="Coils"/>
    </source>
</evidence>
<gene>
    <name evidence="4" type="ORF">B4119_1953</name>
</gene>
<dbReference type="Pfam" id="PF13175">
    <property type="entry name" value="AAA_15"/>
    <property type="match status" value="1"/>
</dbReference>